<evidence type="ECO:0000313" key="2">
    <source>
        <dbReference type="Proteomes" id="UP000798662"/>
    </source>
</evidence>
<dbReference type="EMBL" id="CM020619">
    <property type="protein sequence ID" value="KAK1863421.1"/>
    <property type="molecule type" value="Genomic_DNA"/>
</dbReference>
<keyword evidence="2" id="KW-1185">Reference proteome</keyword>
<name>A0ACC3C0X7_PYRYE</name>
<comment type="caution">
    <text evidence="1">The sequence shown here is derived from an EMBL/GenBank/DDBJ whole genome shotgun (WGS) entry which is preliminary data.</text>
</comment>
<sequence>MVATSTAPVAGSPPAAGAGSPPPTTAAKTAAMAAPPSLPPSPPPSLPTPSPPLPQQSLLDLPSDATEAVLEALPPADLPAVAASCTRLSAMLATANAATWGYLLRSHFGVSPPPDAAAATADAAGGAAAAAPAPPCPAWWLYAHHAAFAGTVTLGKRLTVTGALTDWTAGVGARPNEYDQGVGVHLLVSGAPRWSWAATFVYIDEPFLVPAAALVPGKNVVHATLRRDHGGAYYCIEAVRVAAATPVTVADAVGNLRANLS</sequence>
<accession>A0ACC3C0X7</accession>
<organism evidence="1 2">
    <name type="scientific">Pyropia yezoensis</name>
    <name type="common">Susabi-nori</name>
    <name type="synonym">Porphyra yezoensis</name>
    <dbReference type="NCBI Taxonomy" id="2788"/>
    <lineage>
        <taxon>Eukaryota</taxon>
        <taxon>Rhodophyta</taxon>
        <taxon>Bangiophyceae</taxon>
        <taxon>Bangiales</taxon>
        <taxon>Bangiaceae</taxon>
        <taxon>Pyropia</taxon>
    </lineage>
</organism>
<gene>
    <name evidence="1" type="ORF">I4F81_005977</name>
</gene>
<protein>
    <submittedName>
        <fullName evidence="1">Uncharacterized protein</fullName>
    </submittedName>
</protein>
<reference evidence="1" key="1">
    <citation type="submission" date="2019-11" db="EMBL/GenBank/DDBJ databases">
        <title>Nori genome reveals adaptations in red seaweeds to the harsh intertidal environment.</title>
        <authorList>
            <person name="Wang D."/>
            <person name="Mao Y."/>
        </authorList>
    </citation>
    <scope>NUCLEOTIDE SEQUENCE</scope>
    <source>
        <tissue evidence="1">Gametophyte</tissue>
    </source>
</reference>
<evidence type="ECO:0000313" key="1">
    <source>
        <dbReference type="EMBL" id="KAK1863421.1"/>
    </source>
</evidence>
<proteinExistence type="predicted"/>
<dbReference type="Proteomes" id="UP000798662">
    <property type="component" value="Chromosome 2"/>
</dbReference>